<proteinExistence type="predicted"/>
<dbReference type="AlphaFoldDB" id="A0A1I7XRW5"/>
<sequence>MDLIFNIHQLIKAIGPGYALLTILQRIYRSQVYALRFFEYNQFLDSLQLFQGFDEAPSCISTLSATPYAFSVAFLVRNKAARIFTFSKVNSALKWFAYAEWYPKMYICGGLYCPVSLVLGCWPLFLSPSERNWLIGLLLDNLCHCAIFIYFI</sequence>
<evidence type="ECO:0000313" key="2">
    <source>
        <dbReference type="WBParaSite" id="Hba_20559"/>
    </source>
</evidence>
<dbReference type="WBParaSite" id="Hba_20559">
    <property type="protein sequence ID" value="Hba_20559"/>
    <property type="gene ID" value="Hba_20559"/>
</dbReference>
<reference evidence="2" key="1">
    <citation type="submission" date="2016-11" db="UniProtKB">
        <authorList>
            <consortium name="WormBaseParasite"/>
        </authorList>
    </citation>
    <scope>IDENTIFICATION</scope>
</reference>
<organism evidence="1 2">
    <name type="scientific">Heterorhabditis bacteriophora</name>
    <name type="common">Entomopathogenic nematode worm</name>
    <dbReference type="NCBI Taxonomy" id="37862"/>
    <lineage>
        <taxon>Eukaryota</taxon>
        <taxon>Metazoa</taxon>
        <taxon>Ecdysozoa</taxon>
        <taxon>Nematoda</taxon>
        <taxon>Chromadorea</taxon>
        <taxon>Rhabditida</taxon>
        <taxon>Rhabditina</taxon>
        <taxon>Rhabditomorpha</taxon>
        <taxon>Strongyloidea</taxon>
        <taxon>Heterorhabditidae</taxon>
        <taxon>Heterorhabditis</taxon>
    </lineage>
</organism>
<name>A0A1I7XRW5_HETBA</name>
<accession>A0A1I7XRW5</accession>
<dbReference type="Proteomes" id="UP000095283">
    <property type="component" value="Unplaced"/>
</dbReference>
<keyword evidence="1" id="KW-1185">Reference proteome</keyword>
<protein>
    <submittedName>
        <fullName evidence="2">Protein RFT1 homolog</fullName>
    </submittedName>
</protein>
<evidence type="ECO:0000313" key="1">
    <source>
        <dbReference type="Proteomes" id="UP000095283"/>
    </source>
</evidence>